<evidence type="ECO:0000256" key="1">
    <source>
        <dbReference type="ARBA" id="ARBA00022884"/>
    </source>
</evidence>
<gene>
    <name evidence="5" type="ORF">PILCRDRAFT_6897</name>
</gene>
<reference evidence="6" key="2">
    <citation type="submission" date="2015-01" db="EMBL/GenBank/DDBJ databases">
        <title>Evolutionary Origins and Diversification of the Mycorrhizal Mutualists.</title>
        <authorList>
            <consortium name="DOE Joint Genome Institute"/>
            <consortium name="Mycorrhizal Genomics Consortium"/>
            <person name="Kohler A."/>
            <person name="Kuo A."/>
            <person name="Nagy L.G."/>
            <person name="Floudas D."/>
            <person name="Copeland A."/>
            <person name="Barry K.W."/>
            <person name="Cichocki N."/>
            <person name="Veneault-Fourrey C."/>
            <person name="LaButti K."/>
            <person name="Lindquist E.A."/>
            <person name="Lipzen A."/>
            <person name="Lundell T."/>
            <person name="Morin E."/>
            <person name="Murat C."/>
            <person name="Riley R."/>
            <person name="Ohm R."/>
            <person name="Sun H."/>
            <person name="Tunlid A."/>
            <person name="Henrissat B."/>
            <person name="Grigoriev I.V."/>
            <person name="Hibbett D.S."/>
            <person name="Martin F."/>
        </authorList>
    </citation>
    <scope>NUCLEOTIDE SEQUENCE [LARGE SCALE GENOMIC DNA]</scope>
    <source>
        <strain evidence="6">F 1598</strain>
    </source>
</reference>
<reference evidence="5 6" key="1">
    <citation type="submission" date="2014-04" db="EMBL/GenBank/DDBJ databases">
        <authorList>
            <consortium name="DOE Joint Genome Institute"/>
            <person name="Kuo A."/>
            <person name="Tarkka M."/>
            <person name="Buscot F."/>
            <person name="Kohler A."/>
            <person name="Nagy L.G."/>
            <person name="Floudas D."/>
            <person name="Copeland A."/>
            <person name="Barry K.W."/>
            <person name="Cichocki N."/>
            <person name="Veneault-Fourrey C."/>
            <person name="LaButti K."/>
            <person name="Lindquist E.A."/>
            <person name="Lipzen A."/>
            <person name="Lundell T."/>
            <person name="Morin E."/>
            <person name="Murat C."/>
            <person name="Sun H."/>
            <person name="Tunlid A."/>
            <person name="Henrissat B."/>
            <person name="Grigoriev I.V."/>
            <person name="Hibbett D.S."/>
            <person name="Martin F."/>
            <person name="Nordberg H.P."/>
            <person name="Cantor M.N."/>
            <person name="Hua S.X."/>
        </authorList>
    </citation>
    <scope>NUCLEOTIDE SEQUENCE [LARGE SCALE GENOMIC DNA]</scope>
    <source>
        <strain evidence="5 6">F 1598</strain>
    </source>
</reference>
<dbReference type="GO" id="GO:0006396">
    <property type="term" value="P:RNA processing"/>
    <property type="evidence" value="ECO:0007669"/>
    <property type="project" value="InterPro"/>
</dbReference>
<dbReference type="OrthoDB" id="3353871at2759"/>
<dbReference type="CDD" id="cd00048">
    <property type="entry name" value="DSRM_SF"/>
    <property type="match status" value="1"/>
</dbReference>
<evidence type="ECO:0000313" key="6">
    <source>
        <dbReference type="Proteomes" id="UP000054166"/>
    </source>
</evidence>
<dbReference type="InParanoid" id="A0A0C3C3A5"/>
<dbReference type="HOGENOM" id="CLU_056047_1_0_1"/>
<evidence type="ECO:0000256" key="3">
    <source>
        <dbReference type="SAM" id="MobiDB-lite"/>
    </source>
</evidence>
<evidence type="ECO:0000313" key="5">
    <source>
        <dbReference type="EMBL" id="KIM84057.1"/>
    </source>
</evidence>
<proteinExistence type="predicted"/>
<dbReference type="Pfam" id="PF00035">
    <property type="entry name" value="dsrm"/>
    <property type="match status" value="1"/>
</dbReference>
<organism evidence="5 6">
    <name type="scientific">Piloderma croceum (strain F 1598)</name>
    <dbReference type="NCBI Taxonomy" id="765440"/>
    <lineage>
        <taxon>Eukaryota</taxon>
        <taxon>Fungi</taxon>
        <taxon>Dikarya</taxon>
        <taxon>Basidiomycota</taxon>
        <taxon>Agaricomycotina</taxon>
        <taxon>Agaricomycetes</taxon>
        <taxon>Agaricomycetidae</taxon>
        <taxon>Atheliales</taxon>
        <taxon>Atheliaceae</taxon>
        <taxon>Piloderma</taxon>
    </lineage>
</organism>
<evidence type="ECO:0000259" key="4">
    <source>
        <dbReference type="PROSITE" id="PS50137"/>
    </source>
</evidence>
<dbReference type="AlphaFoldDB" id="A0A0C3C3A5"/>
<name>A0A0C3C3A5_PILCF</name>
<protein>
    <recommendedName>
        <fullName evidence="4">DRBM domain-containing protein</fullName>
    </recommendedName>
</protein>
<dbReference type="Proteomes" id="UP000054166">
    <property type="component" value="Unassembled WGS sequence"/>
</dbReference>
<dbReference type="InterPro" id="IPR036389">
    <property type="entry name" value="RNase_III_sf"/>
</dbReference>
<dbReference type="Gene3D" id="3.30.160.20">
    <property type="match status" value="1"/>
</dbReference>
<feature type="domain" description="DRBM" evidence="4">
    <location>
        <begin position="172"/>
        <end position="239"/>
    </location>
</feature>
<evidence type="ECO:0000256" key="2">
    <source>
        <dbReference type="PROSITE-ProRule" id="PRU00266"/>
    </source>
</evidence>
<dbReference type="GO" id="GO:0004525">
    <property type="term" value="F:ribonuclease III activity"/>
    <property type="evidence" value="ECO:0007669"/>
    <property type="project" value="InterPro"/>
</dbReference>
<feature type="region of interest" description="Disordered" evidence="3">
    <location>
        <begin position="126"/>
        <end position="145"/>
    </location>
</feature>
<accession>A0A0C3C3A5</accession>
<dbReference type="Gene3D" id="1.10.1520.10">
    <property type="entry name" value="Ribonuclease III domain"/>
    <property type="match status" value="1"/>
</dbReference>
<feature type="compositionally biased region" description="Acidic residues" evidence="3">
    <location>
        <begin position="132"/>
        <end position="145"/>
    </location>
</feature>
<dbReference type="GO" id="GO:0003723">
    <property type="term" value="F:RNA binding"/>
    <property type="evidence" value="ECO:0007669"/>
    <property type="project" value="UniProtKB-UniRule"/>
</dbReference>
<keyword evidence="1 2" id="KW-0694">RNA-binding</keyword>
<dbReference type="InterPro" id="IPR014720">
    <property type="entry name" value="dsRBD_dom"/>
</dbReference>
<dbReference type="SUPFAM" id="SSF54768">
    <property type="entry name" value="dsRNA-binding domain-like"/>
    <property type="match status" value="1"/>
</dbReference>
<dbReference type="STRING" id="765440.A0A0C3C3A5"/>
<dbReference type="EMBL" id="KN832989">
    <property type="protein sequence ID" value="KIM84057.1"/>
    <property type="molecule type" value="Genomic_DNA"/>
</dbReference>
<sequence>MSLPTLPVLEGDFALEVFTHESIQREGLADHLLYGDKRRLFFMGQFALRHAVTLAYFRSKPLLTEDQIKFHCNKFFSNTNVEKWVDHYKFIRRIRCKPEVVPSLNNAKERLMTLACFAGAYVPNTQKTRQSEDEEDGGESEVEEDNTIVLRPAKQSRIDSDIVDTSPSTGIVSLASFNEYVQRQGINTAFEFSTQGPAHALTWHATCIVNGQAQGQGTGNTKQAAKEEAVTRTYPHVDNVTYLNWQRHVEC</sequence>
<keyword evidence="6" id="KW-1185">Reference proteome</keyword>
<dbReference type="SUPFAM" id="SSF69065">
    <property type="entry name" value="RNase III domain-like"/>
    <property type="match status" value="1"/>
</dbReference>
<dbReference type="PROSITE" id="PS50137">
    <property type="entry name" value="DS_RBD"/>
    <property type="match status" value="1"/>
</dbReference>